<gene>
    <name evidence="1" type="ORF">Pmar_PMAR027381</name>
</gene>
<accession>C5KSE9</accession>
<proteinExistence type="predicted"/>
<dbReference type="AlphaFoldDB" id="C5KSE9"/>
<dbReference type="InParanoid" id="C5KSE9"/>
<protein>
    <submittedName>
        <fullName evidence="1">Uncharacterized protein</fullName>
    </submittedName>
</protein>
<keyword evidence="2" id="KW-1185">Reference proteome</keyword>
<dbReference type="GeneID" id="9058267"/>
<dbReference type="RefSeq" id="XP_002780768.1">
    <property type="nucleotide sequence ID" value="XM_002780722.1"/>
</dbReference>
<name>C5KSE9_PERM5</name>
<organism evidence="2">
    <name type="scientific">Perkinsus marinus (strain ATCC 50983 / TXsc)</name>
    <dbReference type="NCBI Taxonomy" id="423536"/>
    <lineage>
        <taxon>Eukaryota</taxon>
        <taxon>Sar</taxon>
        <taxon>Alveolata</taxon>
        <taxon>Perkinsozoa</taxon>
        <taxon>Perkinsea</taxon>
        <taxon>Perkinsida</taxon>
        <taxon>Perkinsidae</taxon>
        <taxon>Perkinsus</taxon>
    </lineage>
</organism>
<reference evidence="1 2" key="1">
    <citation type="submission" date="2008-07" db="EMBL/GenBank/DDBJ databases">
        <authorList>
            <person name="El-Sayed N."/>
            <person name="Caler E."/>
            <person name="Inman J."/>
            <person name="Amedeo P."/>
            <person name="Hass B."/>
            <person name="Wortman J."/>
        </authorList>
    </citation>
    <scope>NUCLEOTIDE SEQUENCE [LARGE SCALE GENOMIC DNA]</scope>
    <source>
        <strain evidence="2">ATCC 50983 / TXsc</strain>
    </source>
</reference>
<dbReference type="EMBL" id="GG676038">
    <property type="protein sequence ID" value="EER12563.1"/>
    <property type="molecule type" value="Genomic_DNA"/>
</dbReference>
<evidence type="ECO:0000313" key="2">
    <source>
        <dbReference type="Proteomes" id="UP000007800"/>
    </source>
</evidence>
<dbReference type="Proteomes" id="UP000007800">
    <property type="component" value="Unassembled WGS sequence"/>
</dbReference>
<evidence type="ECO:0000313" key="1">
    <source>
        <dbReference type="EMBL" id="EER12563.1"/>
    </source>
</evidence>
<sequence>MGRCVSIVVEGDVLRVAGDPANSGVVEVRQAVPDVIQSGVQRAVAWATAYLRASCSAWKMLE</sequence>